<evidence type="ECO:0000259" key="6">
    <source>
        <dbReference type="PROSITE" id="PS50126"/>
    </source>
</evidence>
<dbReference type="SMART" id="SM00316">
    <property type="entry name" value="S1"/>
    <property type="match status" value="1"/>
</dbReference>
<proteinExistence type="predicted"/>
<dbReference type="PROSITE" id="PS50126">
    <property type="entry name" value="S1"/>
    <property type="match status" value="1"/>
</dbReference>
<evidence type="ECO:0000313" key="7">
    <source>
        <dbReference type="EMBL" id="MBC8573750.1"/>
    </source>
</evidence>
<dbReference type="InterPro" id="IPR019307">
    <property type="entry name" value="RNA-bd_AU-1/RNase_E/G"/>
</dbReference>
<feature type="domain" description="S1 motif" evidence="6">
    <location>
        <begin position="60"/>
        <end position="133"/>
    </location>
</feature>
<gene>
    <name evidence="7" type="ORF">H8716_11750</name>
</gene>
<dbReference type="SUPFAM" id="SSF50249">
    <property type="entry name" value="Nucleic acid-binding proteins"/>
    <property type="match status" value="1"/>
</dbReference>
<keyword evidence="5" id="KW-0694">RNA-binding</keyword>
<dbReference type="Proteomes" id="UP000657421">
    <property type="component" value="Unassembled WGS sequence"/>
</dbReference>
<keyword evidence="8" id="KW-1185">Reference proteome</keyword>
<organism evidence="7 8">
    <name type="scientific">Jingyaoa shaoxingensis</name>
    <dbReference type="NCBI Taxonomy" id="2763671"/>
    <lineage>
        <taxon>Bacteria</taxon>
        <taxon>Bacillati</taxon>
        <taxon>Bacillota</taxon>
        <taxon>Clostridia</taxon>
        <taxon>Lachnospirales</taxon>
        <taxon>Lachnospiraceae</taxon>
        <taxon>Jingyaoa</taxon>
    </lineage>
</organism>
<evidence type="ECO:0000256" key="2">
    <source>
        <dbReference type="ARBA" id="ARBA00022723"/>
    </source>
</evidence>
<accession>A0ABR7NBI0</accession>
<evidence type="ECO:0000313" key="8">
    <source>
        <dbReference type="Proteomes" id="UP000657421"/>
    </source>
</evidence>
<dbReference type="PANTHER" id="PTHR30001">
    <property type="entry name" value="RIBONUCLEASE"/>
    <property type="match status" value="1"/>
</dbReference>
<dbReference type="PANTHER" id="PTHR30001:SF0">
    <property type="entry name" value="RIBONUCLEASE G"/>
    <property type="match status" value="1"/>
</dbReference>
<keyword evidence="4" id="KW-0460">Magnesium</keyword>
<sequence>MRTSEQKRNGNWYLWKVWVKTLSSKLVITSYHEGLASVTFSDRHPVDICLEQPEAGYQVGDIYIGRVQNVVKNIRCAFLDLGNGVTGYYALDQRMAPFYTKKGASQNIQQGDELLVQIKKDAVKTKALALSAELTVSGRYLVAVIGSRQISVSSKLKAIGDGVNWHSLLSVDEGVGWIVRTNAQEATGEQILREAEYLQEYCRKLTDTAIHRVWGTCMHSTGAEYLDLIKGARSGELEEILTDSDTIYEKVKSYLKGFQPEDLDKLTFYQDKLQPLYKKYPVETAIDEVQRERIWLKSGGYLVIQMTEALTSIDVNTGKYDGKKQSEETFLKINLEAAKEAARQIRLRNLAGIIIIDFINMKKEENNEYLLSEMRKFLKQDPVLTVLVDMTPLGLVEITRKRTRKTVAEQMKALEKVSEK</sequence>
<comment type="cofactor">
    <cofactor evidence="1">
        <name>Mg(2+)</name>
        <dbReference type="ChEBI" id="CHEBI:18420"/>
    </cofactor>
</comment>
<dbReference type="EMBL" id="JACRSZ010000012">
    <property type="protein sequence ID" value="MBC8573750.1"/>
    <property type="molecule type" value="Genomic_DNA"/>
</dbReference>
<dbReference type="InterPro" id="IPR012340">
    <property type="entry name" value="NA-bd_OB-fold"/>
</dbReference>
<comment type="caution">
    <text evidence="7">The sequence shown here is derived from an EMBL/GenBank/DDBJ whole genome shotgun (WGS) entry which is preliminary data.</text>
</comment>
<dbReference type="CDD" id="cd04453">
    <property type="entry name" value="S1_RNase_E"/>
    <property type="match status" value="1"/>
</dbReference>
<dbReference type="RefSeq" id="WP_249309045.1">
    <property type="nucleotide sequence ID" value="NZ_JACRSZ010000012.1"/>
</dbReference>
<keyword evidence="3" id="KW-0378">Hydrolase</keyword>
<evidence type="ECO:0000256" key="1">
    <source>
        <dbReference type="ARBA" id="ARBA00001946"/>
    </source>
</evidence>
<evidence type="ECO:0000256" key="3">
    <source>
        <dbReference type="ARBA" id="ARBA00022801"/>
    </source>
</evidence>
<evidence type="ECO:0000256" key="5">
    <source>
        <dbReference type="ARBA" id="ARBA00022884"/>
    </source>
</evidence>
<name>A0ABR7NBI0_9FIRM</name>
<evidence type="ECO:0000256" key="4">
    <source>
        <dbReference type="ARBA" id="ARBA00022842"/>
    </source>
</evidence>
<dbReference type="Pfam" id="PF10150">
    <property type="entry name" value="RNase_E_G"/>
    <property type="match status" value="1"/>
</dbReference>
<dbReference type="InterPro" id="IPR004659">
    <property type="entry name" value="RNase_E/G"/>
</dbReference>
<dbReference type="Gene3D" id="2.40.50.140">
    <property type="entry name" value="Nucleic acid-binding proteins"/>
    <property type="match status" value="1"/>
</dbReference>
<dbReference type="InterPro" id="IPR003029">
    <property type="entry name" value="S1_domain"/>
</dbReference>
<keyword evidence="2" id="KW-0479">Metal-binding</keyword>
<protein>
    <submittedName>
        <fullName evidence="7">Ribonuclease E/G</fullName>
    </submittedName>
</protein>
<reference evidence="7 8" key="1">
    <citation type="submission" date="2020-08" db="EMBL/GenBank/DDBJ databases">
        <title>Genome public.</title>
        <authorList>
            <person name="Liu C."/>
            <person name="Sun Q."/>
        </authorList>
    </citation>
    <scope>NUCLEOTIDE SEQUENCE [LARGE SCALE GENOMIC DNA]</scope>
    <source>
        <strain evidence="7 8">NSJ-46</strain>
    </source>
</reference>